<evidence type="ECO:0000313" key="3">
    <source>
        <dbReference type="EMBL" id="RUL84685.1"/>
    </source>
</evidence>
<accession>A0A432MFK5</accession>
<dbReference type="RefSeq" id="WP_126727212.1">
    <property type="nucleotide sequence ID" value="NZ_RYZH01000046.1"/>
</dbReference>
<evidence type="ECO:0000313" key="4">
    <source>
        <dbReference type="Proteomes" id="UP000280296"/>
    </source>
</evidence>
<sequence>MASRTILRFVAVVASAALSLALRPSPALAGLPENGVAPQHGGTLAQTERHRFEVVFEPGGLRVYPVGDDLAPGAVAGLKGRAYVLLPGASQYSAPIELRPVATAPEGPPDALAAEADLAALPAEGTRVTLQVWKLPDPAETTAQFTLPLVIASPAPIIAVEATEEDRLAVFAQETCPVSGADLKAMGGPIRVTRGDSDRLYLCCRGCLPKVEEAPDRSFSAVLTASGATKADVEAVAAQGTCPISGESLDSMGGPIKLARAGRSVFVCCAGCIPAVKADVDTYLGADPGKAPEPVEHDEHDHGPNG</sequence>
<dbReference type="AlphaFoldDB" id="A0A432MFK5"/>
<reference evidence="3 4" key="2">
    <citation type="submission" date="2019-01" db="EMBL/GenBank/DDBJ databases">
        <title>Tautonia sociabilis, a novel thermotolerant planctomycete of Isosphaeraceae family, isolated from a 4000 m deep subterranean habitat.</title>
        <authorList>
            <person name="Kovaleva O.L."/>
            <person name="Elcheninov A.G."/>
            <person name="Van Heerden E."/>
            <person name="Toshchakov S.V."/>
            <person name="Novikov A."/>
            <person name="Bonch-Osmolovskaya E.A."/>
            <person name="Kublanov I.V."/>
        </authorList>
    </citation>
    <scope>NUCLEOTIDE SEQUENCE [LARGE SCALE GENOMIC DNA]</scope>
    <source>
        <strain evidence="3 4">GM2012</strain>
    </source>
</reference>
<evidence type="ECO:0008006" key="5">
    <source>
        <dbReference type="Google" id="ProtNLM"/>
    </source>
</evidence>
<keyword evidence="4" id="KW-1185">Reference proteome</keyword>
<keyword evidence="2" id="KW-0732">Signal</keyword>
<feature type="signal peptide" evidence="2">
    <location>
        <begin position="1"/>
        <end position="29"/>
    </location>
</feature>
<protein>
    <recommendedName>
        <fullName evidence="5">YHS domain protein</fullName>
    </recommendedName>
</protein>
<evidence type="ECO:0000256" key="2">
    <source>
        <dbReference type="SAM" id="SignalP"/>
    </source>
</evidence>
<organism evidence="3 4">
    <name type="scientific">Tautonia sociabilis</name>
    <dbReference type="NCBI Taxonomy" id="2080755"/>
    <lineage>
        <taxon>Bacteria</taxon>
        <taxon>Pseudomonadati</taxon>
        <taxon>Planctomycetota</taxon>
        <taxon>Planctomycetia</taxon>
        <taxon>Isosphaerales</taxon>
        <taxon>Isosphaeraceae</taxon>
        <taxon>Tautonia</taxon>
    </lineage>
</organism>
<gene>
    <name evidence="3" type="ORF">TsocGM_19890</name>
</gene>
<dbReference type="Proteomes" id="UP000280296">
    <property type="component" value="Unassembled WGS sequence"/>
</dbReference>
<dbReference type="EMBL" id="RYZH01000046">
    <property type="protein sequence ID" value="RUL84685.1"/>
    <property type="molecule type" value="Genomic_DNA"/>
</dbReference>
<dbReference type="OrthoDB" id="288659at2"/>
<comment type="caution">
    <text evidence="3">The sequence shown here is derived from an EMBL/GenBank/DDBJ whole genome shotgun (WGS) entry which is preliminary data.</text>
</comment>
<reference evidence="3 4" key="1">
    <citation type="submission" date="2018-12" db="EMBL/GenBank/DDBJ databases">
        <authorList>
            <person name="Toschakov S.V."/>
        </authorList>
    </citation>
    <scope>NUCLEOTIDE SEQUENCE [LARGE SCALE GENOMIC DNA]</scope>
    <source>
        <strain evidence="3 4">GM2012</strain>
    </source>
</reference>
<feature type="chain" id="PRO_5019411525" description="YHS domain protein" evidence="2">
    <location>
        <begin position="30"/>
        <end position="306"/>
    </location>
</feature>
<feature type="region of interest" description="Disordered" evidence="1">
    <location>
        <begin position="287"/>
        <end position="306"/>
    </location>
</feature>
<name>A0A432MFK5_9BACT</name>
<evidence type="ECO:0000256" key="1">
    <source>
        <dbReference type="SAM" id="MobiDB-lite"/>
    </source>
</evidence>
<feature type="compositionally biased region" description="Basic and acidic residues" evidence="1">
    <location>
        <begin position="293"/>
        <end position="306"/>
    </location>
</feature>
<proteinExistence type="predicted"/>